<evidence type="ECO:0000256" key="2">
    <source>
        <dbReference type="ARBA" id="ARBA00003968"/>
    </source>
</evidence>
<keyword evidence="8 12" id="KW-0963">Cytoplasm</keyword>
<comment type="catalytic activity">
    <reaction evidence="1 12">
        <text>AMP + diphosphate = 5-phospho-alpha-D-ribose 1-diphosphate + adenine</text>
        <dbReference type="Rhea" id="RHEA:16609"/>
        <dbReference type="ChEBI" id="CHEBI:16708"/>
        <dbReference type="ChEBI" id="CHEBI:33019"/>
        <dbReference type="ChEBI" id="CHEBI:58017"/>
        <dbReference type="ChEBI" id="CHEBI:456215"/>
        <dbReference type="EC" id="2.4.2.7"/>
    </reaction>
</comment>
<reference evidence="14" key="1">
    <citation type="submission" date="2023-06" db="EMBL/GenBank/DDBJ databases">
        <title>Gordonia sp. nov. and Pseudochrobactrum sp. nov., two species isolated from the burying beetle Nicrophorus vespilloides.</title>
        <authorList>
            <person name="Poehlein A."/>
            <person name="Guzman J."/>
            <person name="Daniel R."/>
            <person name="Vilcinskas A."/>
        </authorList>
    </citation>
    <scope>NUCLEOTIDE SEQUENCE</scope>
    <source>
        <strain evidence="14">MP11Mi</strain>
    </source>
</reference>
<comment type="pathway">
    <text evidence="4 12">Purine metabolism; AMP biosynthesis via salvage pathway; AMP from adenine: step 1/1.</text>
</comment>
<dbReference type="FunFam" id="3.40.50.2020:FF:000004">
    <property type="entry name" value="Adenine phosphoribosyltransferase"/>
    <property type="match status" value="1"/>
</dbReference>
<evidence type="ECO:0000256" key="6">
    <source>
        <dbReference type="ARBA" id="ARBA00011738"/>
    </source>
</evidence>
<dbReference type="NCBIfam" id="NF002636">
    <property type="entry name" value="PRK02304.1-5"/>
    <property type="match status" value="1"/>
</dbReference>
<keyword evidence="11 12" id="KW-0660">Purine salvage</keyword>
<dbReference type="EC" id="2.4.2.7" evidence="7 12"/>
<comment type="function">
    <text evidence="2 12">Catalyzes a salvage reaction resulting in the formation of AMP, that is energically less costly than de novo synthesis.</text>
</comment>
<dbReference type="GO" id="GO:0006166">
    <property type="term" value="P:purine ribonucleoside salvage"/>
    <property type="evidence" value="ECO:0007669"/>
    <property type="project" value="UniProtKB-KW"/>
</dbReference>
<dbReference type="GO" id="GO:0005737">
    <property type="term" value="C:cytoplasm"/>
    <property type="evidence" value="ECO:0007669"/>
    <property type="project" value="UniProtKB-SubCell"/>
</dbReference>
<comment type="subunit">
    <text evidence="6 12">Homodimer.</text>
</comment>
<evidence type="ECO:0000256" key="10">
    <source>
        <dbReference type="ARBA" id="ARBA00022679"/>
    </source>
</evidence>
<evidence type="ECO:0000256" key="12">
    <source>
        <dbReference type="HAMAP-Rule" id="MF_00004"/>
    </source>
</evidence>
<evidence type="ECO:0000313" key="14">
    <source>
        <dbReference type="EMBL" id="WOC14232.1"/>
    </source>
</evidence>
<dbReference type="Gene3D" id="3.40.50.2020">
    <property type="match status" value="1"/>
</dbReference>
<organism evidence="14">
    <name type="scientific">Gordonia sp. MP11Mi</name>
    <dbReference type="NCBI Taxonomy" id="3022769"/>
    <lineage>
        <taxon>Bacteria</taxon>
        <taxon>Bacillati</taxon>
        <taxon>Actinomycetota</taxon>
        <taxon>Actinomycetes</taxon>
        <taxon>Mycobacteriales</taxon>
        <taxon>Gordoniaceae</taxon>
        <taxon>Gordonia</taxon>
    </lineage>
</organism>
<dbReference type="GO" id="GO:0016208">
    <property type="term" value="F:AMP binding"/>
    <property type="evidence" value="ECO:0007669"/>
    <property type="project" value="TreeGrafter"/>
</dbReference>
<protein>
    <recommendedName>
        <fullName evidence="7 12">Adenine phosphoribosyltransferase</fullName>
        <shortName evidence="12">APRT</shortName>
        <ecNumber evidence="7 12">2.4.2.7</ecNumber>
    </recommendedName>
</protein>
<evidence type="ECO:0000256" key="4">
    <source>
        <dbReference type="ARBA" id="ARBA00004659"/>
    </source>
</evidence>
<evidence type="ECO:0000256" key="7">
    <source>
        <dbReference type="ARBA" id="ARBA00011893"/>
    </source>
</evidence>
<evidence type="ECO:0000256" key="9">
    <source>
        <dbReference type="ARBA" id="ARBA00022676"/>
    </source>
</evidence>
<evidence type="ECO:0000256" key="11">
    <source>
        <dbReference type="ARBA" id="ARBA00022726"/>
    </source>
</evidence>
<keyword evidence="10 12" id="KW-0808">Transferase</keyword>
<evidence type="ECO:0000256" key="8">
    <source>
        <dbReference type="ARBA" id="ARBA00022490"/>
    </source>
</evidence>
<feature type="domain" description="Phosphoribosyltransferase" evidence="13">
    <location>
        <begin position="72"/>
        <end position="170"/>
    </location>
</feature>
<gene>
    <name evidence="12 14" type="primary">apt</name>
    <name evidence="14" type="ORF">MP11Mi_33460</name>
</gene>
<dbReference type="GO" id="GO:0003999">
    <property type="term" value="F:adenine phosphoribosyltransferase activity"/>
    <property type="evidence" value="ECO:0007669"/>
    <property type="project" value="UniProtKB-UniRule"/>
</dbReference>
<dbReference type="RefSeq" id="WP_420039985.1">
    <property type="nucleotide sequence ID" value="NZ_CP128986.1"/>
</dbReference>
<dbReference type="PANTHER" id="PTHR32315">
    <property type="entry name" value="ADENINE PHOSPHORIBOSYLTRANSFERASE"/>
    <property type="match status" value="1"/>
</dbReference>
<comment type="similarity">
    <text evidence="5 12">Belongs to the purine/pyrimidine phosphoribosyltransferase family.</text>
</comment>
<dbReference type="GO" id="GO:0006168">
    <property type="term" value="P:adenine salvage"/>
    <property type="evidence" value="ECO:0007669"/>
    <property type="project" value="InterPro"/>
</dbReference>
<dbReference type="InterPro" id="IPR005764">
    <property type="entry name" value="Ade_phspho_trans"/>
</dbReference>
<dbReference type="AlphaFoldDB" id="A0AA97GWX7"/>
<dbReference type="HAMAP" id="MF_00004">
    <property type="entry name" value="Aden_phosphoribosyltr"/>
    <property type="match status" value="1"/>
</dbReference>
<dbReference type="InterPro" id="IPR050054">
    <property type="entry name" value="UPRTase/APRTase"/>
</dbReference>
<sequence length="197" mass="19966">MGNDPMTVDAAANGVQARLDQARRSIDAHARLVPDFPEPGVAFKDLTPVLAAPDGLRAVTAALADACAGAELIAGIDARGFLLGGAVAHHLGVGVVAVRKGGKLPPPVVGVDYDLEYGSARLEVPASGIEFAGRRIAVVDDVLATGGTLCATLDLFNQVGAKVSDVAVVMELSGFPGRPRLEAAGGGAVRVHNLCEG</sequence>
<evidence type="ECO:0000256" key="1">
    <source>
        <dbReference type="ARBA" id="ARBA00000868"/>
    </source>
</evidence>
<keyword evidence="9 12" id="KW-0328">Glycosyltransferase</keyword>
<evidence type="ECO:0000256" key="3">
    <source>
        <dbReference type="ARBA" id="ARBA00004496"/>
    </source>
</evidence>
<accession>A0AA97GWX7</accession>
<evidence type="ECO:0000256" key="5">
    <source>
        <dbReference type="ARBA" id="ARBA00008391"/>
    </source>
</evidence>
<dbReference type="EMBL" id="CP128986">
    <property type="protein sequence ID" value="WOC14232.1"/>
    <property type="molecule type" value="Genomic_DNA"/>
</dbReference>
<dbReference type="GO" id="GO:0044209">
    <property type="term" value="P:AMP salvage"/>
    <property type="evidence" value="ECO:0007669"/>
    <property type="project" value="UniProtKB-UniRule"/>
</dbReference>
<dbReference type="InterPro" id="IPR029057">
    <property type="entry name" value="PRTase-like"/>
</dbReference>
<dbReference type="SUPFAM" id="SSF53271">
    <property type="entry name" value="PRTase-like"/>
    <property type="match status" value="1"/>
</dbReference>
<dbReference type="GO" id="GO:0002055">
    <property type="term" value="F:adenine binding"/>
    <property type="evidence" value="ECO:0007669"/>
    <property type="project" value="TreeGrafter"/>
</dbReference>
<evidence type="ECO:0000259" key="13">
    <source>
        <dbReference type="Pfam" id="PF00156"/>
    </source>
</evidence>
<dbReference type="PANTHER" id="PTHR32315:SF3">
    <property type="entry name" value="ADENINE PHOSPHORIBOSYLTRANSFERASE"/>
    <property type="match status" value="1"/>
</dbReference>
<comment type="subcellular location">
    <subcellularLocation>
        <location evidence="3 12">Cytoplasm</location>
    </subcellularLocation>
</comment>
<proteinExistence type="inferred from homology"/>
<dbReference type="Pfam" id="PF00156">
    <property type="entry name" value="Pribosyltran"/>
    <property type="match status" value="1"/>
</dbReference>
<dbReference type="CDD" id="cd06223">
    <property type="entry name" value="PRTases_typeI"/>
    <property type="match status" value="1"/>
</dbReference>
<dbReference type="InterPro" id="IPR000836">
    <property type="entry name" value="PRTase_dom"/>
</dbReference>
<name>A0AA97GWX7_9ACTN</name>